<keyword evidence="4" id="KW-0808">Transferase</keyword>
<dbReference type="SUPFAM" id="SSF47616">
    <property type="entry name" value="GST C-terminal domain-like"/>
    <property type="match status" value="1"/>
</dbReference>
<dbReference type="PROSITE" id="PS50404">
    <property type="entry name" value="GST_NTER"/>
    <property type="match status" value="1"/>
</dbReference>
<comment type="similarity">
    <text evidence="1">Belongs to the GST superfamily.</text>
</comment>
<evidence type="ECO:0000313" key="5">
    <source>
        <dbReference type="Proteomes" id="UP000001977"/>
    </source>
</evidence>
<dbReference type="PROSITE" id="PS50405">
    <property type="entry name" value="GST_CTER"/>
    <property type="match status" value="1"/>
</dbReference>
<evidence type="ECO:0000259" key="2">
    <source>
        <dbReference type="PROSITE" id="PS50404"/>
    </source>
</evidence>
<dbReference type="InterPro" id="IPR036249">
    <property type="entry name" value="Thioredoxin-like_sf"/>
</dbReference>
<dbReference type="eggNOG" id="COG0625">
    <property type="taxonomic scope" value="Bacteria"/>
</dbReference>
<dbReference type="Gene3D" id="1.20.1050.10">
    <property type="match status" value="1"/>
</dbReference>
<keyword evidence="5" id="KW-1185">Reference proteome</keyword>
<dbReference type="Pfam" id="PF00043">
    <property type="entry name" value="GST_C"/>
    <property type="match status" value="1"/>
</dbReference>
<dbReference type="EMBL" id="AM167904">
    <property type="protein sequence ID" value="CAJ49498.1"/>
    <property type="molecule type" value="Genomic_DNA"/>
</dbReference>
<dbReference type="KEGG" id="bav:BAV1889"/>
<dbReference type="GeneID" id="92935050"/>
<dbReference type="RefSeq" id="WP_012417557.1">
    <property type="nucleotide sequence ID" value="NC_010645.1"/>
</dbReference>
<dbReference type="GO" id="GO:0004364">
    <property type="term" value="F:glutathione transferase activity"/>
    <property type="evidence" value="ECO:0007669"/>
    <property type="project" value="UniProtKB-EC"/>
</dbReference>
<dbReference type="SFLD" id="SFLDS00019">
    <property type="entry name" value="Glutathione_Transferase_(cytos"/>
    <property type="match status" value="1"/>
</dbReference>
<protein>
    <submittedName>
        <fullName evidence="4">Glutathione S-transferase</fullName>
        <ecNumber evidence="4">2.5.1.18</ecNumber>
    </submittedName>
</protein>
<evidence type="ECO:0000313" key="4">
    <source>
        <dbReference type="EMBL" id="CAJ49498.1"/>
    </source>
</evidence>
<sequence length="204" mass="22109">MKLYYLPGACSLAAHIVLEWIGKPYETVAVSRDQPKSPEFLKISPLGAVPALTDGDLSLTQNIAILEYLAESAPQARLLGDGSIAARAETRRWLGMVNSDIHKTFSLVFGPQRFIDDEAGQKALAAGAARQLRLLYGVVNERLNGRPFLTGDHPGLADAYLFVTLRWAQAKQIDLSGYDQLAGFSERMAADPKVQAALKAEGLA</sequence>
<dbReference type="PANTHER" id="PTHR44051">
    <property type="entry name" value="GLUTATHIONE S-TRANSFERASE-RELATED"/>
    <property type="match status" value="1"/>
</dbReference>
<dbReference type="CDD" id="cd03057">
    <property type="entry name" value="GST_N_Beta"/>
    <property type="match status" value="1"/>
</dbReference>
<dbReference type="SFLD" id="SFLDG01150">
    <property type="entry name" value="Main.1:_Beta-like"/>
    <property type="match status" value="1"/>
</dbReference>
<evidence type="ECO:0000256" key="1">
    <source>
        <dbReference type="RuleBase" id="RU003494"/>
    </source>
</evidence>
<dbReference type="EC" id="2.5.1.18" evidence="4"/>
<dbReference type="STRING" id="360910.BAV1889"/>
<dbReference type="SUPFAM" id="SSF52833">
    <property type="entry name" value="Thioredoxin-like"/>
    <property type="match status" value="1"/>
</dbReference>
<dbReference type="HOGENOM" id="CLU_011226_6_1_4"/>
<dbReference type="OrthoDB" id="8772754at2"/>
<reference evidence="4 5" key="1">
    <citation type="journal article" date="2006" name="J. Bacteriol.">
        <title>Comparison of the genome sequence of the poultry pathogen Bordetella avium with those of B. bronchiseptica, B. pertussis, and B. parapertussis reveals extensive diversity in surface structures associated with host interaction.</title>
        <authorList>
            <person name="Sebaihia M."/>
            <person name="Preston A."/>
            <person name="Maskell D.J."/>
            <person name="Kuzmiak H."/>
            <person name="Connell T.D."/>
            <person name="King N.D."/>
            <person name="Orndorff P.E."/>
            <person name="Miyamoto D.M."/>
            <person name="Thomson N.R."/>
            <person name="Harris D."/>
            <person name="Goble A."/>
            <person name="Lord A."/>
            <person name="Murphy L."/>
            <person name="Quail M.A."/>
            <person name="Rutter S."/>
            <person name="Squares R."/>
            <person name="Squares S."/>
            <person name="Woodward J."/>
            <person name="Parkhill J."/>
            <person name="Temple L.M."/>
        </authorList>
    </citation>
    <scope>NUCLEOTIDE SEQUENCE [LARGE SCALE GENOMIC DNA]</scope>
    <source>
        <strain evidence="4 5">197N</strain>
    </source>
</reference>
<proteinExistence type="inferred from homology"/>
<dbReference type="SFLD" id="SFLDG00358">
    <property type="entry name" value="Main_(cytGST)"/>
    <property type="match status" value="1"/>
</dbReference>
<dbReference type="InterPro" id="IPR010987">
    <property type="entry name" value="Glutathione-S-Trfase_C-like"/>
</dbReference>
<dbReference type="PANTHER" id="PTHR44051:SF8">
    <property type="entry name" value="GLUTATHIONE S-TRANSFERASE GSTA"/>
    <property type="match status" value="1"/>
</dbReference>
<organism evidence="4 5">
    <name type="scientific">Bordetella avium (strain 197N)</name>
    <dbReference type="NCBI Taxonomy" id="360910"/>
    <lineage>
        <taxon>Bacteria</taxon>
        <taxon>Pseudomonadati</taxon>
        <taxon>Pseudomonadota</taxon>
        <taxon>Betaproteobacteria</taxon>
        <taxon>Burkholderiales</taxon>
        <taxon>Alcaligenaceae</taxon>
        <taxon>Bordetella</taxon>
    </lineage>
</organism>
<evidence type="ECO:0000259" key="3">
    <source>
        <dbReference type="PROSITE" id="PS50405"/>
    </source>
</evidence>
<dbReference type="Gene3D" id="3.40.30.10">
    <property type="entry name" value="Glutaredoxin"/>
    <property type="match status" value="1"/>
</dbReference>
<feature type="domain" description="GST N-terminal" evidence="2">
    <location>
        <begin position="1"/>
        <end position="77"/>
    </location>
</feature>
<dbReference type="Pfam" id="PF02798">
    <property type="entry name" value="GST_N"/>
    <property type="match status" value="1"/>
</dbReference>
<dbReference type="InterPro" id="IPR004046">
    <property type="entry name" value="GST_C"/>
</dbReference>
<feature type="domain" description="GST C-terminal" evidence="3">
    <location>
        <begin position="83"/>
        <end position="204"/>
    </location>
</feature>
<dbReference type="Proteomes" id="UP000001977">
    <property type="component" value="Chromosome"/>
</dbReference>
<accession>Q2L0J8</accession>
<dbReference type="CDD" id="cd03188">
    <property type="entry name" value="GST_C_Beta"/>
    <property type="match status" value="1"/>
</dbReference>
<name>Q2L0J8_BORA1</name>
<dbReference type="InterPro" id="IPR036282">
    <property type="entry name" value="Glutathione-S-Trfase_C_sf"/>
</dbReference>
<dbReference type="InterPro" id="IPR004045">
    <property type="entry name" value="Glutathione_S-Trfase_N"/>
</dbReference>
<dbReference type="AlphaFoldDB" id="Q2L0J8"/>
<dbReference type="InterPro" id="IPR040079">
    <property type="entry name" value="Glutathione_S-Trfase"/>
</dbReference>
<gene>
    <name evidence="4" type="primary">gst</name>
    <name evidence="4" type="ordered locus">BAV1889</name>
</gene>